<dbReference type="Gene3D" id="3.90.75.20">
    <property type="match status" value="2"/>
</dbReference>
<protein>
    <recommendedName>
        <fullName evidence="1">NUMOD4 domain-containing protein</fullName>
    </recommendedName>
</protein>
<dbReference type="Pfam" id="PF07463">
    <property type="entry name" value="NUMOD4"/>
    <property type="match status" value="2"/>
</dbReference>
<dbReference type="GO" id="GO:0016788">
    <property type="term" value="F:hydrolase activity, acting on ester bonds"/>
    <property type="evidence" value="ECO:0007669"/>
    <property type="project" value="InterPro"/>
</dbReference>
<dbReference type="EMBL" id="WRXN01000002">
    <property type="protein sequence ID" value="MVT07894.1"/>
    <property type="molecule type" value="Genomic_DNA"/>
</dbReference>
<proteinExistence type="predicted"/>
<feature type="domain" description="NUMOD4" evidence="1">
    <location>
        <begin position="21"/>
        <end position="54"/>
    </location>
</feature>
<accession>A0A7K1U0K2</accession>
<evidence type="ECO:0000313" key="2">
    <source>
        <dbReference type="EMBL" id="MVT07894.1"/>
    </source>
</evidence>
<dbReference type="Gene3D" id="1.10.10.10">
    <property type="entry name" value="Winged helix-like DNA-binding domain superfamily/Winged helix DNA-binding domain"/>
    <property type="match status" value="1"/>
</dbReference>
<feature type="domain" description="NUMOD4" evidence="1">
    <location>
        <begin position="263"/>
        <end position="296"/>
    </location>
</feature>
<sequence>MRSSEKKYPYQDLNLKDLRGERWMPIPDFEGLYAVSNHGRVKSLGRIIMGRWKEIYKPERILRLKANETDNKTLGVPIYSLVATLTIDGVKHYFAVSRLVYHCFVAPIGVKGRSQLVSFKDKDGRNTHYSNLFITTNSEILFESFRSNRHKSHLSILSKPVTQYDSDGQPIAWYPSYYDAGKQTGFSNRSIAAVAGQQYICYKGYFWRTGTHKRKLKLDSIETGYPERPAVNKELAKKLGIKIAKGTDVPAFLNLSLTNMKGERWKPFPGHAGLYEISNMGRVKSLRRISEGKQKKWVLEKIKMLGFDFRLGPDGRNVAGSALVTLDKGSDKKIYSVARYVYYCFIAPFNLDDTNGRIYYKDDNTTNLHYKNLLLKRGVWSIHKTLDRSK</sequence>
<comment type="caution">
    <text evidence="2">The sequence shown here is derived from an EMBL/GenBank/DDBJ whole genome shotgun (WGS) entry which is preliminary data.</text>
</comment>
<evidence type="ECO:0000313" key="3">
    <source>
        <dbReference type="Proteomes" id="UP000461730"/>
    </source>
</evidence>
<dbReference type="SUPFAM" id="SSF54060">
    <property type="entry name" value="His-Me finger endonucleases"/>
    <property type="match status" value="2"/>
</dbReference>
<dbReference type="InterPro" id="IPR044925">
    <property type="entry name" value="His-Me_finger_sf"/>
</dbReference>
<organism evidence="2 3">
    <name type="scientific">Chitinophaga tropicalis</name>
    <dbReference type="NCBI Taxonomy" id="2683588"/>
    <lineage>
        <taxon>Bacteria</taxon>
        <taxon>Pseudomonadati</taxon>
        <taxon>Bacteroidota</taxon>
        <taxon>Chitinophagia</taxon>
        <taxon>Chitinophagales</taxon>
        <taxon>Chitinophagaceae</taxon>
        <taxon>Chitinophaga</taxon>
    </lineage>
</organism>
<reference evidence="2 3" key="1">
    <citation type="submission" date="2019-12" db="EMBL/GenBank/DDBJ databases">
        <title>Chitinophaga sp. strain ysch24 (GDMCC 1.1355), whole genome shotgun sequence.</title>
        <authorList>
            <person name="Zhang X."/>
        </authorList>
    </citation>
    <scope>NUCLEOTIDE SEQUENCE [LARGE SCALE GENOMIC DNA]</scope>
    <source>
        <strain evidence="3">ysch24</strain>
    </source>
</reference>
<gene>
    <name evidence="2" type="ORF">GO493_06450</name>
</gene>
<dbReference type="AlphaFoldDB" id="A0A7K1U0K2"/>
<keyword evidence="3" id="KW-1185">Reference proteome</keyword>
<name>A0A7K1U0K2_9BACT</name>
<evidence type="ECO:0000259" key="1">
    <source>
        <dbReference type="Pfam" id="PF07463"/>
    </source>
</evidence>
<dbReference type="InterPro" id="IPR036388">
    <property type="entry name" value="WH-like_DNA-bd_sf"/>
</dbReference>
<dbReference type="RefSeq" id="WP_157305316.1">
    <property type="nucleotide sequence ID" value="NZ_WRXN01000002.1"/>
</dbReference>
<dbReference type="Proteomes" id="UP000461730">
    <property type="component" value="Unassembled WGS sequence"/>
</dbReference>
<dbReference type="InterPro" id="IPR010902">
    <property type="entry name" value="NUMOD4"/>
</dbReference>